<accession>I8J4I8</accession>
<dbReference type="PATRIC" id="fig|1196324.3.peg.797"/>
<keyword evidence="1" id="KW-0472">Membrane</keyword>
<sequence length="249" mass="28285">MLSQQSHQFLLELRLYLVQRGKKDQDINSIVEELETHLLQAEQNGDDVKEIIGKSRKHHMQHISKELPFDTKGMITFLPAVVLLLIAYMSFPAALLGHFSLSHNLLIFGSLLVILSLALFTFAFFKGVIKSSLWFITLTFLSQIVTTSLWVAFYIWLRHQPDSTYFVATPLQNVGIVIGCIIIFIASALYSKSWISIIIPFVISIIPITEAVLPARLNKDPLMVISLLLLVVVGAYLLFYMLKKKEKHE</sequence>
<dbReference type="Proteomes" id="UP000004080">
    <property type="component" value="Unassembled WGS sequence"/>
</dbReference>
<evidence type="ECO:0000256" key="1">
    <source>
        <dbReference type="SAM" id="Phobius"/>
    </source>
</evidence>
<keyword evidence="3" id="KW-1185">Reference proteome</keyword>
<proteinExistence type="predicted"/>
<dbReference type="PANTHER" id="PTHR41307">
    <property type="entry name" value="MEMBRANE PROTEIN-RELATED"/>
    <property type="match status" value="1"/>
</dbReference>
<dbReference type="STRING" id="1196324.A374_03934"/>
<name>I8J4I8_9BACL</name>
<dbReference type="eggNOG" id="COG4858">
    <property type="taxonomic scope" value="Bacteria"/>
</dbReference>
<dbReference type="AlphaFoldDB" id="I8J4I8"/>
<dbReference type="RefSeq" id="WP_007200886.1">
    <property type="nucleotide sequence ID" value="NZ_AKKV01000020.1"/>
</dbReference>
<comment type="caution">
    <text evidence="2">The sequence shown here is derived from an EMBL/GenBank/DDBJ whole genome shotgun (WGS) entry which is preliminary data.</text>
</comment>
<dbReference type="EMBL" id="AKKV01000020">
    <property type="protein sequence ID" value="EIT86691.1"/>
    <property type="molecule type" value="Genomic_DNA"/>
</dbReference>
<dbReference type="SUPFAM" id="SSF158560">
    <property type="entry name" value="BH3980-like"/>
    <property type="match status" value="1"/>
</dbReference>
<feature type="transmembrane region" description="Helical" evidence="1">
    <location>
        <begin position="223"/>
        <end position="242"/>
    </location>
</feature>
<dbReference type="OrthoDB" id="1750748at2"/>
<feature type="transmembrane region" description="Helical" evidence="1">
    <location>
        <begin position="75"/>
        <end position="99"/>
    </location>
</feature>
<evidence type="ECO:0000313" key="2">
    <source>
        <dbReference type="EMBL" id="EIT86691.1"/>
    </source>
</evidence>
<evidence type="ECO:0000313" key="3">
    <source>
        <dbReference type="Proteomes" id="UP000004080"/>
    </source>
</evidence>
<reference evidence="2 3" key="1">
    <citation type="journal article" date="2012" name="J. Bacteriol.">
        <title>Genome of Bacillus macauensis ZFHKF-1, a Long-Chain-Forming Bacterium.</title>
        <authorList>
            <person name="Cai L."/>
            <person name="Zhang T."/>
        </authorList>
    </citation>
    <scope>NUCLEOTIDE SEQUENCE [LARGE SCALE GENOMIC DNA]</scope>
    <source>
        <strain evidence="2 3">ZFHKF-1</strain>
    </source>
</reference>
<evidence type="ECO:0008006" key="4">
    <source>
        <dbReference type="Google" id="ProtNLM"/>
    </source>
</evidence>
<dbReference type="PANTHER" id="PTHR41307:SF1">
    <property type="entry name" value="MEMBRANE PROTEIN"/>
    <property type="match status" value="1"/>
</dbReference>
<feature type="transmembrane region" description="Helical" evidence="1">
    <location>
        <begin position="132"/>
        <end position="157"/>
    </location>
</feature>
<gene>
    <name evidence="2" type="ORF">A374_03934</name>
</gene>
<feature type="transmembrane region" description="Helical" evidence="1">
    <location>
        <begin position="169"/>
        <end position="190"/>
    </location>
</feature>
<feature type="transmembrane region" description="Helical" evidence="1">
    <location>
        <begin position="197"/>
        <end position="217"/>
    </location>
</feature>
<keyword evidence="1" id="KW-1133">Transmembrane helix</keyword>
<organism evidence="2 3">
    <name type="scientific">Fictibacillus macauensis ZFHKF-1</name>
    <dbReference type="NCBI Taxonomy" id="1196324"/>
    <lineage>
        <taxon>Bacteria</taxon>
        <taxon>Bacillati</taxon>
        <taxon>Bacillota</taxon>
        <taxon>Bacilli</taxon>
        <taxon>Bacillales</taxon>
        <taxon>Fictibacillaceae</taxon>
        <taxon>Fictibacillus</taxon>
    </lineage>
</organism>
<feature type="transmembrane region" description="Helical" evidence="1">
    <location>
        <begin position="105"/>
        <end position="125"/>
    </location>
</feature>
<protein>
    <recommendedName>
        <fullName evidence="4">NADH dehydrogenase subunit n</fullName>
    </recommendedName>
</protein>
<keyword evidence="1" id="KW-0812">Transmembrane</keyword>